<evidence type="ECO:0000313" key="1">
    <source>
        <dbReference type="EMBL" id="MET3694854.1"/>
    </source>
</evidence>
<dbReference type="EMBL" id="JBEPMM010000019">
    <property type="protein sequence ID" value="MET3694854.1"/>
    <property type="molecule type" value="Genomic_DNA"/>
</dbReference>
<comment type="caution">
    <text evidence="1">The sequence shown here is derived from an EMBL/GenBank/DDBJ whole genome shotgun (WGS) entry which is preliminary data.</text>
</comment>
<dbReference type="Proteomes" id="UP001549145">
    <property type="component" value="Unassembled WGS sequence"/>
</dbReference>
<dbReference type="RefSeq" id="WP_238280905.1">
    <property type="nucleotide sequence ID" value="NZ_BPQL01000105.1"/>
</dbReference>
<keyword evidence="2" id="KW-1185">Reference proteome</keyword>
<evidence type="ECO:0000313" key="2">
    <source>
        <dbReference type="Proteomes" id="UP001549145"/>
    </source>
</evidence>
<accession>A0ABV2LAH5</accession>
<proteinExistence type="predicted"/>
<gene>
    <name evidence="1" type="ORF">ABID43_004417</name>
</gene>
<protein>
    <submittedName>
        <fullName evidence="1">Uncharacterized protein</fullName>
    </submittedName>
</protein>
<organism evidence="1 2">
    <name type="scientific">Methylobacterium goesingense</name>
    <dbReference type="NCBI Taxonomy" id="243690"/>
    <lineage>
        <taxon>Bacteria</taxon>
        <taxon>Pseudomonadati</taxon>
        <taxon>Pseudomonadota</taxon>
        <taxon>Alphaproteobacteria</taxon>
        <taxon>Hyphomicrobiales</taxon>
        <taxon>Methylobacteriaceae</taxon>
        <taxon>Methylobacterium</taxon>
    </lineage>
</organism>
<reference evidence="1 2" key="1">
    <citation type="submission" date="2024-06" db="EMBL/GenBank/DDBJ databases">
        <title>Genomic Encyclopedia of Type Strains, Phase IV (KMG-IV): sequencing the most valuable type-strain genomes for metagenomic binning, comparative biology and taxonomic classification.</title>
        <authorList>
            <person name="Goeker M."/>
        </authorList>
    </citation>
    <scope>NUCLEOTIDE SEQUENCE [LARGE SCALE GENOMIC DNA]</scope>
    <source>
        <strain evidence="1 2">DSM 21331</strain>
    </source>
</reference>
<sequence length="66" mass="6966">MTAVRTLINASSNGDRWFLYHGDDPVDVFVFHEPNGPSGGTPKRIGIPDFLSTDAGSPASIATSFG</sequence>
<name>A0ABV2LAH5_9HYPH</name>